<evidence type="ECO:0000313" key="1">
    <source>
        <dbReference type="EMBL" id="GIY18696.1"/>
    </source>
</evidence>
<gene>
    <name evidence="1" type="ORF">CDAR_519691</name>
</gene>
<dbReference type="EMBL" id="BPLQ01005932">
    <property type="protein sequence ID" value="GIY18696.1"/>
    <property type="molecule type" value="Genomic_DNA"/>
</dbReference>
<accession>A0AAV4RDE4</accession>
<sequence>MKHKPKNQNYLFPLFPEHPKFFPSGSISTTACTQSGAQSRCDSMRTPLLPPHFSIPRSTHLNPFHPPHGRGVRGRRSWRHLVGRFANFPLHWKPWR</sequence>
<proteinExistence type="predicted"/>
<dbReference type="Proteomes" id="UP001054837">
    <property type="component" value="Unassembled WGS sequence"/>
</dbReference>
<organism evidence="1 2">
    <name type="scientific">Caerostris darwini</name>
    <dbReference type="NCBI Taxonomy" id="1538125"/>
    <lineage>
        <taxon>Eukaryota</taxon>
        <taxon>Metazoa</taxon>
        <taxon>Ecdysozoa</taxon>
        <taxon>Arthropoda</taxon>
        <taxon>Chelicerata</taxon>
        <taxon>Arachnida</taxon>
        <taxon>Araneae</taxon>
        <taxon>Araneomorphae</taxon>
        <taxon>Entelegynae</taxon>
        <taxon>Araneoidea</taxon>
        <taxon>Araneidae</taxon>
        <taxon>Caerostris</taxon>
    </lineage>
</organism>
<keyword evidence="2" id="KW-1185">Reference proteome</keyword>
<dbReference type="AlphaFoldDB" id="A0AAV4RDE4"/>
<evidence type="ECO:0000313" key="2">
    <source>
        <dbReference type="Proteomes" id="UP001054837"/>
    </source>
</evidence>
<comment type="caution">
    <text evidence="1">The sequence shown here is derived from an EMBL/GenBank/DDBJ whole genome shotgun (WGS) entry which is preliminary data.</text>
</comment>
<dbReference type="PROSITE" id="PS51257">
    <property type="entry name" value="PROKAR_LIPOPROTEIN"/>
    <property type="match status" value="1"/>
</dbReference>
<protein>
    <submittedName>
        <fullName evidence="1">Uncharacterized protein</fullName>
    </submittedName>
</protein>
<reference evidence="1 2" key="1">
    <citation type="submission" date="2021-06" db="EMBL/GenBank/DDBJ databases">
        <title>Caerostris darwini draft genome.</title>
        <authorList>
            <person name="Kono N."/>
            <person name="Arakawa K."/>
        </authorList>
    </citation>
    <scope>NUCLEOTIDE SEQUENCE [LARGE SCALE GENOMIC DNA]</scope>
</reference>
<name>A0AAV4RDE4_9ARAC</name>